<keyword evidence="2" id="KW-1185">Reference proteome</keyword>
<protein>
    <submittedName>
        <fullName evidence="1">Uncharacterized protein</fullName>
    </submittedName>
</protein>
<proteinExistence type="predicted"/>
<name>A0ABM9FXP8_9BACL</name>
<comment type="caution">
    <text evidence="1">The sequence shown here is derived from an EMBL/GenBank/DDBJ whole genome shotgun (WGS) entry which is preliminary data.</text>
</comment>
<reference evidence="1" key="1">
    <citation type="submission" date="2022-06" db="EMBL/GenBank/DDBJ databases">
        <authorList>
            <person name="Dietemann V."/>
            <person name="Ory F."/>
            <person name="Dainat B."/>
            <person name="Oberhansli S."/>
        </authorList>
    </citation>
    <scope>NUCLEOTIDE SEQUENCE</scope>
    <source>
        <strain evidence="1">Ena-SAMPLE-TAB-26-04-2022-14:26:32:270-5432</strain>
    </source>
</reference>
<dbReference type="Proteomes" id="UP001154322">
    <property type="component" value="Unassembled WGS sequence"/>
</dbReference>
<evidence type="ECO:0000313" key="2">
    <source>
        <dbReference type="Proteomes" id="UP001154322"/>
    </source>
</evidence>
<accession>A0ABM9FXP8</accession>
<organism evidence="1 2">
    <name type="scientific">Paenibacillus melissococcoides</name>
    <dbReference type="NCBI Taxonomy" id="2912268"/>
    <lineage>
        <taxon>Bacteria</taxon>
        <taxon>Bacillati</taxon>
        <taxon>Bacillota</taxon>
        <taxon>Bacilli</taxon>
        <taxon>Bacillales</taxon>
        <taxon>Paenibacillaceae</taxon>
        <taxon>Paenibacillus</taxon>
    </lineage>
</organism>
<sequence length="118" mass="13346">MMFSTTFIYADSQLVLPNKPPNAPSAKVSFNDIVTLNKNIGLNKNQVRKIRDVKVVENIEKRISNNSELQAFTGLNKDELKKNLNQVIYLGKSQELYSTYLGLAEQSFFKGFTRISGL</sequence>
<gene>
    <name evidence="1" type="ORF">WJ0W_000993</name>
</gene>
<evidence type="ECO:0000313" key="1">
    <source>
        <dbReference type="EMBL" id="CAH8243754.1"/>
    </source>
</evidence>
<dbReference type="EMBL" id="CALYLO010000001">
    <property type="protein sequence ID" value="CAH8243754.1"/>
    <property type="molecule type" value="Genomic_DNA"/>
</dbReference>